<reference evidence="3 4" key="1">
    <citation type="submission" date="2024-01" db="EMBL/GenBank/DDBJ databases">
        <title>A draft genome for a cacao thread blight-causing isolate of Paramarasmius palmivorus.</title>
        <authorList>
            <person name="Baruah I.K."/>
            <person name="Bukari Y."/>
            <person name="Amoako-Attah I."/>
            <person name="Meinhardt L.W."/>
            <person name="Bailey B.A."/>
            <person name="Cohen S.P."/>
        </authorList>
    </citation>
    <scope>NUCLEOTIDE SEQUENCE [LARGE SCALE GENOMIC DNA]</scope>
    <source>
        <strain evidence="3 4">GH-12</strain>
    </source>
</reference>
<dbReference type="SUPFAM" id="SSF52540">
    <property type="entry name" value="P-loop containing nucleoside triphosphate hydrolases"/>
    <property type="match status" value="1"/>
</dbReference>
<evidence type="ECO:0000313" key="3">
    <source>
        <dbReference type="EMBL" id="KAK7043063.1"/>
    </source>
</evidence>
<gene>
    <name evidence="3" type="ORF">VNI00_008801</name>
</gene>
<name>A0AAW0CX13_9AGAR</name>
<evidence type="ECO:0000256" key="1">
    <source>
        <dbReference type="ARBA" id="ARBA00022737"/>
    </source>
</evidence>
<protein>
    <recommendedName>
        <fullName evidence="2">Nephrocystin 3-like N-terminal domain-containing protein</fullName>
    </recommendedName>
</protein>
<keyword evidence="1" id="KW-0677">Repeat</keyword>
<dbReference type="PANTHER" id="PTHR10039:SF17">
    <property type="entry name" value="FUNGAL STAND N-TERMINAL GOODBYE DOMAIN-CONTAINING PROTEIN-RELATED"/>
    <property type="match status" value="1"/>
</dbReference>
<keyword evidence="4" id="KW-1185">Reference proteome</keyword>
<dbReference type="Gene3D" id="3.40.50.300">
    <property type="entry name" value="P-loop containing nucleotide triphosphate hydrolases"/>
    <property type="match status" value="1"/>
</dbReference>
<organism evidence="3 4">
    <name type="scientific">Paramarasmius palmivorus</name>
    <dbReference type="NCBI Taxonomy" id="297713"/>
    <lineage>
        <taxon>Eukaryota</taxon>
        <taxon>Fungi</taxon>
        <taxon>Dikarya</taxon>
        <taxon>Basidiomycota</taxon>
        <taxon>Agaricomycotina</taxon>
        <taxon>Agaricomycetes</taxon>
        <taxon>Agaricomycetidae</taxon>
        <taxon>Agaricales</taxon>
        <taxon>Marasmiineae</taxon>
        <taxon>Marasmiaceae</taxon>
        <taxon>Paramarasmius</taxon>
    </lineage>
</organism>
<dbReference type="EMBL" id="JAYKXP010000030">
    <property type="protein sequence ID" value="KAK7043063.1"/>
    <property type="molecule type" value="Genomic_DNA"/>
</dbReference>
<dbReference type="PANTHER" id="PTHR10039">
    <property type="entry name" value="AMELOGENIN"/>
    <property type="match status" value="1"/>
</dbReference>
<dbReference type="InterPro" id="IPR056884">
    <property type="entry name" value="NPHP3-like_N"/>
</dbReference>
<proteinExistence type="predicted"/>
<feature type="domain" description="Nephrocystin 3-like N-terminal" evidence="2">
    <location>
        <begin position="80"/>
        <end position="242"/>
    </location>
</feature>
<comment type="caution">
    <text evidence="3">The sequence shown here is derived from an EMBL/GenBank/DDBJ whole genome shotgun (WGS) entry which is preliminary data.</text>
</comment>
<dbReference type="InterPro" id="IPR027417">
    <property type="entry name" value="P-loop_NTPase"/>
</dbReference>
<evidence type="ECO:0000313" key="4">
    <source>
        <dbReference type="Proteomes" id="UP001383192"/>
    </source>
</evidence>
<dbReference type="AlphaFoldDB" id="A0AAW0CX13"/>
<dbReference type="Pfam" id="PF24883">
    <property type="entry name" value="NPHP3_N"/>
    <property type="match status" value="1"/>
</dbReference>
<evidence type="ECO:0000259" key="2">
    <source>
        <dbReference type="Pfam" id="PF24883"/>
    </source>
</evidence>
<accession>A0AAW0CX13</accession>
<dbReference type="Proteomes" id="UP001383192">
    <property type="component" value="Unassembled WGS sequence"/>
</dbReference>
<sequence length="812" mass="92469">MALNNTGGFTMHNGAFNNVYGPQNITNILYHNNRLSDTPQLLQKLAERAAMNACLDAEVRYPPPKCHPNTPVKALNMLGRWVRGRDSSTTVCWVHGPAGVGKSAIAQKVSEDHPNQLCGAFFFSRRDPTRNKLDPLVATLIYQCCTSERLKTVVGPLIYDALRSNPNIFHAKSETQFRKLLLEPFSLVHPAQRRHLPNLIVIDGVDECVDISSQQRLLGMVELAIKFTTPNPFPFKFLLSSRPESLICLNVSASDLMSNLERLDISGQAVRFTGVRSNSYLDIHTWPSETKLTTGERERFVFAFAMKCVDSSDAQPQEQLKAIISTGPVGMQTPSYPTPDMLYKQILSACCHWNQVWPILRLLVTPSPDIYLVDIEWSSPAIIAKLYELKPDDVRMLLSELRLVIHVPEDNHSAIHILHTHRDFASFLLNRGRSGDYFVPKYPEAEYSNLIAVLLLRTLSSCAEFYPPYCGSGEMFHSAFIRWQDEIKPGTLLHFATRKWTFYCTKVESPSGDLLTALDGFDPYFTASALSIPYHETIQIFQAWKGCLKWAKSFERQVPQRFINRMETYFRGSYIGYNKERLRHCVIQNTFYSECGCTNLNLYDWDASSVVDSFILRYFEQWWNLKKIREGHAAFPLIVPADPHKIFPDDWVVVQVTEKNGHTVKRMYDIRESLKDKDRKKFDKDIKNDTSQSVKDNLVKEEEFAEFKALLYERRDLFARLALSPLRTPRRPALPRVPSPNMKTTLVPEATAHTNGNTVTVSQGEQNIPSDILPHSLNRNGPLAKNVPPLNNDSMVSRIALLWLRQLSLESG</sequence>